<organism evidence="2 3">
    <name type="scientific">Streptomyces crystallinus</name>
    <dbReference type="NCBI Taxonomy" id="68191"/>
    <lineage>
        <taxon>Bacteria</taxon>
        <taxon>Bacillati</taxon>
        <taxon>Actinomycetota</taxon>
        <taxon>Actinomycetes</taxon>
        <taxon>Kitasatosporales</taxon>
        <taxon>Streptomycetaceae</taxon>
        <taxon>Streptomyces</taxon>
    </lineage>
</organism>
<accession>A0ABN1F8U1</accession>
<gene>
    <name evidence="2" type="ORF">GCM10010394_12740</name>
</gene>
<evidence type="ECO:0000313" key="3">
    <source>
        <dbReference type="Proteomes" id="UP001500668"/>
    </source>
</evidence>
<evidence type="ECO:0000313" key="2">
    <source>
        <dbReference type="EMBL" id="GAA0585300.1"/>
    </source>
</evidence>
<sequence>MVGVVDDEHRGAPPRAPGELGAQQPVRLALVQAPADAEQRAEDPERDLAARLGGGRPDDFEAGGAEL</sequence>
<comment type="caution">
    <text evidence="2">The sequence shown here is derived from an EMBL/GenBank/DDBJ whole genome shotgun (WGS) entry which is preliminary data.</text>
</comment>
<name>A0ABN1F8U1_9ACTN</name>
<dbReference type="EMBL" id="BAAACA010000006">
    <property type="protein sequence ID" value="GAA0585300.1"/>
    <property type="molecule type" value="Genomic_DNA"/>
</dbReference>
<feature type="compositionally biased region" description="Basic and acidic residues" evidence="1">
    <location>
        <begin position="37"/>
        <end position="49"/>
    </location>
</feature>
<feature type="region of interest" description="Disordered" evidence="1">
    <location>
        <begin position="1"/>
        <end position="67"/>
    </location>
</feature>
<dbReference type="Proteomes" id="UP001500668">
    <property type="component" value="Unassembled WGS sequence"/>
</dbReference>
<protein>
    <submittedName>
        <fullName evidence="2">Uncharacterized protein</fullName>
    </submittedName>
</protein>
<proteinExistence type="predicted"/>
<feature type="compositionally biased region" description="Basic and acidic residues" evidence="1">
    <location>
        <begin position="1"/>
        <end position="11"/>
    </location>
</feature>
<evidence type="ECO:0000256" key="1">
    <source>
        <dbReference type="SAM" id="MobiDB-lite"/>
    </source>
</evidence>
<keyword evidence="3" id="KW-1185">Reference proteome</keyword>
<reference evidence="2 3" key="1">
    <citation type="journal article" date="2019" name="Int. J. Syst. Evol. Microbiol.">
        <title>The Global Catalogue of Microorganisms (GCM) 10K type strain sequencing project: providing services to taxonomists for standard genome sequencing and annotation.</title>
        <authorList>
            <consortium name="The Broad Institute Genomics Platform"/>
            <consortium name="The Broad Institute Genome Sequencing Center for Infectious Disease"/>
            <person name="Wu L."/>
            <person name="Ma J."/>
        </authorList>
    </citation>
    <scope>NUCLEOTIDE SEQUENCE [LARGE SCALE GENOMIC DNA]</scope>
    <source>
        <strain evidence="2 3">JCM 5067</strain>
    </source>
</reference>